<dbReference type="InterPro" id="IPR045121">
    <property type="entry name" value="CoAse"/>
</dbReference>
<dbReference type="Gene3D" id="3.90.79.10">
    <property type="entry name" value="Nucleoside Triphosphate Pyrophosphohydrolase"/>
    <property type="match status" value="1"/>
</dbReference>
<dbReference type="Proteomes" id="UP000664701">
    <property type="component" value="Chromosome"/>
</dbReference>
<dbReference type="PANTHER" id="PTHR12992">
    <property type="entry name" value="NUDIX HYDROLASE"/>
    <property type="match status" value="1"/>
</dbReference>
<accession>A0ABZ2SQ05</accession>
<feature type="domain" description="Nudix hydrolase" evidence="7">
    <location>
        <begin position="24"/>
        <end position="158"/>
    </location>
</feature>
<evidence type="ECO:0000256" key="1">
    <source>
        <dbReference type="ARBA" id="ARBA00001936"/>
    </source>
</evidence>
<keyword evidence="9" id="KW-1185">Reference proteome</keyword>
<protein>
    <recommendedName>
        <fullName evidence="7">Nudix hydrolase domain-containing protein</fullName>
    </recommendedName>
</protein>
<dbReference type="CDD" id="cd03426">
    <property type="entry name" value="NUDIX_CoAse_Nudt7"/>
    <property type="match status" value="1"/>
</dbReference>
<dbReference type="PANTHER" id="PTHR12992:SF11">
    <property type="entry name" value="MITOCHONDRIAL COENZYME A DIPHOSPHATASE NUDT8"/>
    <property type="match status" value="1"/>
</dbReference>
<dbReference type="EMBL" id="CP147251">
    <property type="protein sequence ID" value="WYJ76491.1"/>
    <property type="molecule type" value="Genomic_DNA"/>
</dbReference>
<dbReference type="SUPFAM" id="SSF55811">
    <property type="entry name" value="Nudix"/>
    <property type="match status" value="1"/>
</dbReference>
<keyword evidence="6" id="KW-0464">Manganese</keyword>
<gene>
    <name evidence="8" type="ORF">DOK78_001123</name>
</gene>
<reference evidence="8 9" key="2">
    <citation type="submission" date="2024-03" db="EMBL/GenBank/DDBJ databases">
        <title>The Genome Sequence of Enterococcus sp. DIV2402.</title>
        <authorList>
            <consortium name="The Broad Institute Genomics Platform"/>
            <consortium name="The Broad Institute Microbial Omics Core"/>
            <consortium name="The Broad Institute Genomic Center for Infectious Diseases"/>
            <person name="Earl A."/>
            <person name="Manson A."/>
            <person name="Gilmore M."/>
            <person name="Schwartman J."/>
            <person name="Shea T."/>
            <person name="Abouelleil A."/>
            <person name="Cao P."/>
            <person name="Chapman S."/>
            <person name="Cusick C."/>
            <person name="Young S."/>
            <person name="Neafsey D."/>
            <person name="Nusbaum C."/>
            <person name="Birren B."/>
        </authorList>
    </citation>
    <scope>NUCLEOTIDE SEQUENCE [LARGE SCALE GENOMIC DNA]</scope>
    <source>
        <strain evidence="8 9">DIV2402</strain>
    </source>
</reference>
<organism evidence="8 9">
    <name type="scientific">Candidatus Enterococcus lowellii</name>
    <dbReference type="NCBI Taxonomy" id="2230877"/>
    <lineage>
        <taxon>Bacteria</taxon>
        <taxon>Bacillati</taxon>
        <taxon>Bacillota</taxon>
        <taxon>Bacilli</taxon>
        <taxon>Lactobacillales</taxon>
        <taxon>Enterococcaceae</taxon>
        <taxon>Enterococcus</taxon>
    </lineage>
</organism>
<evidence type="ECO:0000259" key="7">
    <source>
        <dbReference type="PROSITE" id="PS51462"/>
    </source>
</evidence>
<dbReference type="PROSITE" id="PS51462">
    <property type="entry name" value="NUDIX"/>
    <property type="match status" value="1"/>
</dbReference>
<sequence>MEKLTEERLKKHITFRTHQSHLIDYFQSSVFVPLVEIDGEYHLVFEKRAETIRQGGEICFPGGKIDPTDESPQLAAIRETCEELGCRPEGIEILGNLDTLIMPTGMLVHAYVGLLQTPLEELTISADEVEKVFTVPVAFFLENKPKEYQCQVLVHPYIVDPKTGEKEILLPVEELGLPQHYQEPWGAGQHQLLFYQTEELIWGLTAKIVANFVHEIKQ</sequence>
<evidence type="ECO:0000256" key="5">
    <source>
        <dbReference type="ARBA" id="ARBA00022842"/>
    </source>
</evidence>
<evidence type="ECO:0000313" key="8">
    <source>
        <dbReference type="EMBL" id="WYJ76491.1"/>
    </source>
</evidence>
<dbReference type="Pfam" id="PF00293">
    <property type="entry name" value="NUDIX"/>
    <property type="match status" value="1"/>
</dbReference>
<evidence type="ECO:0000256" key="4">
    <source>
        <dbReference type="ARBA" id="ARBA00022801"/>
    </source>
</evidence>
<evidence type="ECO:0000256" key="3">
    <source>
        <dbReference type="ARBA" id="ARBA00022723"/>
    </source>
</evidence>
<comment type="cofactor">
    <cofactor evidence="2">
        <name>Mg(2+)</name>
        <dbReference type="ChEBI" id="CHEBI:18420"/>
    </cofactor>
</comment>
<keyword evidence="3" id="KW-0479">Metal-binding</keyword>
<keyword evidence="4" id="KW-0378">Hydrolase</keyword>
<reference evidence="8 9" key="1">
    <citation type="submission" date="2021-03" db="EMBL/GenBank/DDBJ databases">
        <authorList>
            <person name="Gilmore M.S."/>
            <person name="Schwartzman J."/>
            <person name="Van Tyne D."/>
            <person name="Martin M."/>
            <person name="Earl A.M."/>
            <person name="Manson A.L."/>
            <person name="Straub T."/>
            <person name="Salamzade R."/>
            <person name="Saavedra J."/>
            <person name="Lebreton F."/>
            <person name="Prichula J."/>
            <person name="Schaufler K."/>
            <person name="Gaca A."/>
            <person name="Sgardioli B."/>
            <person name="Wagenaar J."/>
            <person name="Strong T."/>
        </authorList>
    </citation>
    <scope>NUCLEOTIDE SEQUENCE [LARGE SCALE GENOMIC DNA]</scope>
    <source>
        <strain evidence="8 9">DIV2402</strain>
    </source>
</reference>
<keyword evidence="5" id="KW-0460">Magnesium</keyword>
<name>A0ABZ2SQ05_9ENTE</name>
<proteinExistence type="predicted"/>
<comment type="cofactor">
    <cofactor evidence="1">
        <name>Mn(2+)</name>
        <dbReference type="ChEBI" id="CHEBI:29035"/>
    </cofactor>
</comment>
<dbReference type="RefSeq" id="WP_207941395.1">
    <property type="nucleotide sequence ID" value="NZ_CP147251.1"/>
</dbReference>
<evidence type="ECO:0000256" key="6">
    <source>
        <dbReference type="ARBA" id="ARBA00023211"/>
    </source>
</evidence>
<dbReference type="InterPro" id="IPR000086">
    <property type="entry name" value="NUDIX_hydrolase_dom"/>
</dbReference>
<dbReference type="InterPro" id="IPR015797">
    <property type="entry name" value="NUDIX_hydrolase-like_dom_sf"/>
</dbReference>
<evidence type="ECO:0000256" key="2">
    <source>
        <dbReference type="ARBA" id="ARBA00001946"/>
    </source>
</evidence>
<evidence type="ECO:0000313" key="9">
    <source>
        <dbReference type="Proteomes" id="UP000664701"/>
    </source>
</evidence>